<dbReference type="SUPFAM" id="SSF49899">
    <property type="entry name" value="Concanavalin A-like lectins/glucanases"/>
    <property type="match status" value="1"/>
</dbReference>
<dbReference type="InterPro" id="IPR055239">
    <property type="entry name" value="TS_C"/>
</dbReference>
<evidence type="ECO:0000259" key="1">
    <source>
        <dbReference type="Pfam" id="PF22925"/>
    </source>
</evidence>
<dbReference type="Gene3D" id="2.60.120.200">
    <property type="match status" value="1"/>
</dbReference>
<protein>
    <recommendedName>
        <fullName evidence="1">Trans-sialidase C-terminal domain-containing protein</fullName>
    </recommendedName>
</protein>
<name>A0A7J6XKN4_TRYCR</name>
<comment type="caution">
    <text evidence="2">The sequence shown here is derived from an EMBL/GenBank/DDBJ whole genome shotgun (WGS) entry which is preliminary data.</text>
</comment>
<dbReference type="Pfam" id="PF22925">
    <property type="entry name" value="TS_C"/>
    <property type="match status" value="1"/>
</dbReference>
<proteinExistence type="predicted"/>
<evidence type="ECO:0000313" key="2">
    <source>
        <dbReference type="EMBL" id="KAF5215079.1"/>
    </source>
</evidence>
<dbReference type="Proteomes" id="UP000583944">
    <property type="component" value="Unassembled WGS sequence"/>
</dbReference>
<sequence length="257" mass="28180">MWLSDLRRIYDVGPASAVGEKVAASTPLHSVEPQVWKDPIEARRLYCSYEVAAAEDGEYNIAFADLTEKLGEMKKLVAAWRTKEYGCGNERNNKNRSDCDDGGLTEGLVGFLSSTSTDSTWRDEYLCVNATVRGEVTSTPDGGLTFKGPGAGAEWPVGDMGPNQPHHFADKNFTLMAPVPIHEVPKAGSSSSIPLTGVKLHDTGHTVLFCLSYTNENKWEVTFNGDTQNLSGDPNRVQGRKYQVALGRDYYVKDLIV</sequence>
<dbReference type="Gene3D" id="2.120.10.10">
    <property type="match status" value="1"/>
</dbReference>
<dbReference type="VEuPathDB" id="TriTrypDB:ECC02_012260"/>
<gene>
    <name evidence="2" type="ORF">ECC02_012260</name>
</gene>
<dbReference type="EMBL" id="JABDHM010000374">
    <property type="protein sequence ID" value="KAF5215079.1"/>
    <property type="molecule type" value="Genomic_DNA"/>
</dbReference>
<dbReference type="AlphaFoldDB" id="A0A7J6XKN4"/>
<accession>A0A7J6XKN4</accession>
<feature type="domain" description="Trans-sialidase C-terminal" evidence="1">
    <location>
        <begin position="105"/>
        <end position="246"/>
    </location>
</feature>
<dbReference type="InterPro" id="IPR013320">
    <property type="entry name" value="ConA-like_dom_sf"/>
</dbReference>
<evidence type="ECO:0000313" key="3">
    <source>
        <dbReference type="Proteomes" id="UP000583944"/>
    </source>
</evidence>
<reference evidence="2 3" key="1">
    <citation type="journal article" date="2019" name="Genome Biol. Evol.">
        <title>Nanopore Sequencing Significantly Improves Genome Assembly of the Protozoan Parasite Trypanosoma cruzi.</title>
        <authorList>
            <person name="Diaz-Viraque F."/>
            <person name="Pita S."/>
            <person name="Greif G."/>
            <person name="de Souza R.C.M."/>
            <person name="Iraola G."/>
            <person name="Robello C."/>
        </authorList>
    </citation>
    <scope>NUCLEOTIDE SEQUENCE [LARGE SCALE GENOMIC DNA]</scope>
    <source>
        <strain evidence="2 3">Berenice</strain>
    </source>
</reference>
<organism evidence="2 3">
    <name type="scientific">Trypanosoma cruzi</name>
    <dbReference type="NCBI Taxonomy" id="5693"/>
    <lineage>
        <taxon>Eukaryota</taxon>
        <taxon>Discoba</taxon>
        <taxon>Euglenozoa</taxon>
        <taxon>Kinetoplastea</taxon>
        <taxon>Metakinetoplastina</taxon>
        <taxon>Trypanosomatida</taxon>
        <taxon>Trypanosomatidae</taxon>
        <taxon>Trypanosoma</taxon>
        <taxon>Schizotrypanum</taxon>
    </lineage>
</organism>